<dbReference type="Proteomes" id="UP001232148">
    <property type="component" value="Unassembled WGS sequence"/>
</dbReference>
<organism evidence="2 3">
    <name type="scientific">Colletotrichum zoysiae</name>
    <dbReference type="NCBI Taxonomy" id="1216348"/>
    <lineage>
        <taxon>Eukaryota</taxon>
        <taxon>Fungi</taxon>
        <taxon>Dikarya</taxon>
        <taxon>Ascomycota</taxon>
        <taxon>Pezizomycotina</taxon>
        <taxon>Sordariomycetes</taxon>
        <taxon>Hypocreomycetidae</taxon>
        <taxon>Glomerellales</taxon>
        <taxon>Glomerellaceae</taxon>
        <taxon>Colletotrichum</taxon>
        <taxon>Colletotrichum graminicola species complex</taxon>
    </lineage>
</organism>
<dbReference type="AlphaFoldDB" id="A0AAD9LT77"/>
<reference evidence="2" key="1">
    <citation type="submission" date="2021-06" db="EMBL/GenBank/DDBJ databases">
        <title>Comparative genomics, transcriptomics and evolutionary studies reveal genomic signatures of adaptation to plant cell wall in hemibiotrophic fungi.</title>
        <authorList>
            <consortium name="DOE Joint Genome Institute"/>
            <person name="Baroncelli R."/>
            <person name="Diaz J.F."/>
            <person name="Benocci T."/>
            <person name="Peng M."/>
            <person name="Battaglia E."/>
            <person name="Haridas S."/>
            <person name="Andreopoulos W."/>
            <person name="Labutti K."/>
            <person name="Pangilinan J."/>
            <person name="Floch G.L."/>
            <person name="Makela M.R."/>
            <person name="Henrissat B."/>
            <person name="Grigoriev I.V."/>
            <person name="Crouch J.A."/>
            <person name="De Vries R.P."/>
            <person name="Sukno S.A."/>
            <person name="Thon M.R."/>
        </authorList>
    </citation>
    <scope>NUCLEOTIDE SEQUENCE</scope>
    <source>
        <strain evidence="2">MAFF235873</strain>
    </source>
</reference>
<feature type="compositionally biased region" description="Basic and acidic residues" evidence="1">
    <location>
        <begin position="264"/>
        <end position="291"/>
    </location>
</feature>
<keyword evidence="3" id="KW-1185">Reference proteome</keyword>
<feature type="compositionally biased region" description="Polar residues" evidence="1">
    <location>
        <begin position="230"/>
        <end position="242"/>
    </location>
</feature>
<accession>A0AAD9LT77</accession>
<feature type="region of interest" description="Disordered" evidence="1">
    <location>
        <begin position="80"/>
        <end position="100"/>
    </location>
</feature>
<feature type="compositionally biased region" description="Polar residues" evidence="1">
    <location>
        <begin position="170"/>
        <end position="187"/>
    </location>
</feature>
<proteinExistence type="predicted"/>
<protein>
    <submittedName>
        <fullName evidence="2">Uncharacterized protein</fullName>
    </submittedName>
</protein>
<feature type="region of interest" description="Disordered" evidence="1">
    <location>
        <begin position="167"/>
        <end position="243"/>
    </location>
</feature>
<comment type="caution">
    <text evidence="2">The sequence shown here is derived from an EMBL/GenBank/DDBJ whole genome shotgun (WGS) entry which is preliminary data.</text>
</comment>
<dbReference type="EMBL" id="MU843284">
    <property type="protein sequence ID" value="KAK2020399.1"/>
    <property type="molecule type" value="Genomic_DNA"/>
</dbReference>
<feature type="compositionally biased region" description="Basic and acidic residues" evidence="1">
    <location>
        <begin position="205"/>
        <end position="225"/>
    </location>
</feature>
<evidence type="ECO:0000256" key="1">
    <source>
        <dbReference type="SAM" id="MobiDB-lite"/>
    </source>
</evidence>
<gene>
    <name evidence="2" type="ORF">LX32DRAFT_717371</name>
</gene>
<evidence type="ECO:0000313" key="2">
    <source>
        <dbReference type="EMBL" id="KAK2020399.1"/>
    </source>
</evidence>
<sequence>MKLTLLKVLLRPLQPFGRIDTRLVNLGYVRDIVAFPEMVETVVICSSDSLGEESPLPVHHLSSIGLFPGVEALMDIPGQQQNEQASDNQTRPRPLPSQQVDQSMTQCEASDIFSIAKQPGPSRDQFSLPLEMMHTTPVLRLSATPMPAQESHPDTFTRHVHRTHWVPRSSAPSLSDPSVTVRSQSGDQQDKLIQPGKTPGNSGWKNDEKSLAQFERDSGVQDENHLPSIRSPSWSPLTTPTRSPLAPIIDIIDEDVDFRRAFSERTPPVERQLHDQTSDPETAVEREELKHRPPRTPSPQRCRKYKPRNPRSRVKGQDGRVHGNGGRRQAAPTRWSPVIPWSPNRKALFHYDVQQRLAAATRGTHIDNGLLKVTPEYFDI</sequence>
<feature type="region of interest" description="Disordered" evidence="1">
    <location>
        <begin position="264"/>
        <end position="338"/>
    </location>
</feature>
<name>A0AAD9LT77_9PEZI</name>
<evidence type="ECO:0000313" key="3">
    <source>
        <dbReference type="Proteomes" id="UP001232148"/>
    </source>
</evidence>
<feature type="compositionally biased region" description="Basic residues" evidence="1">
    <location>
        <begin position="301"/>
        <end position="314"/>
    </location>
</feature>